<dbReference type="PANTHER" id="PTHR30573:SF0">
    <property type="entry name" value="QUINOLINATE SYNTHASE, CHLOROPLASTIC"/>
    <property type="match status" value="1"/>
</dbReference>
<dbReference type="NCBIfam" id="TIGR00550">
    <property type="entry name" value="nadA"/>
    <property type="match status" value="1"/>
</dbReference>
<dbReference type="EC" id="2.5.1.72" evidence="2 10"/>
<protein>
    <recommendedName>
        <fullName evidence="2 10">Quinolinate synthase</fullName>
        <ecNumber evidence="2 10">2.5.1.72</ecNumber>
    </recommendedName>
</protein>
<feature type="binding site" evidence="10">
    <location>
        <begin position="255"/>
        <end position="257"/>
    </location>
    <ligand>
        <name>iminosuccinate</name>
        <dbReference type="ChEBI" id="CHEBI:77875"/>
    </ligand>
</feature>
<dbReference type="OrthoDB" id="9801204at2"/>
<feature type="binding site" evidence="10">
    <location>
        <position position="315"/>
    </location>
    <ligand>
        <name>[4Fe-4S] cluster</name>
        <dbReference type="ChEBI" id="CHEBI:49883"/>
    </ligand>
</feature>
<evidence type="ECO:0000313" key="12">
    <source>
        <dbReference type="EMBL" id="TCT09271.1"/>
    </source>
</evidence>
<keyword evidence="4 10" id="KW-0963">Cytoplasm</keyword>
<comment type="subcellular location">
    <subcellularLocation>
        <location evidence="10">Cytoplasm</location>
    </subcellularLocation>
</comment>
<evidence type="ECO:0000256" key="8">
    <source>
        <dbReference type="ARBA" id="ARBA00023004"/>
    </source>
</evidence>
<comment type="function">
    <text evidence="10">Catalyzes the condensation of iminoaspartate with dihydroxyacetone phosphate to form quinolinate.</text>
</comment>
<evidence type="ECO:0000256" key="3">
    <source>
        <dbReference type="ARBA" id="ARBA00022485"/>
    </source>
</evidence>
<feature type="binding site" evidence="10">
    <location>
        <position position="229"/>
    </location>
    <ligand>
        <name>[4Fe-4S] cluster</name>
        <dbReference type="ChEBI" id="CHEBI:49883"/>
    </ligand>
</feature>
<evidence type="ECO:0000313" key="13">
    <source>
        <dbReference type="Proteomes" id="UP000295678"/>
    </source>
</evidence>
<dbReference type="NCBIfam" id="NF006878">
    <property type="entry name" value="PRK09375.1-2"/>
    <property type="match status" value="1"/>
</dbReference>
<dbReference type="Gene3D" id="3.40.50.10800">
    <property type="entry name" value="NadA-like"/>
    <property type="match status" value="3"/>
</dbReference>
<dbReference type="Proteomes" id="UP000295678">
    <property type="component" value="Unassembled WGS sequence"/>
</dbReference>
<evidence type="ECO:0000256" key="11">
    <source>
        <dbReference type="SAM" id="MobiDB-lite"/>
    </source>
</evidence>
<keyword evidence="9 10" id="KW-0411">Iron-sulfur</keyword>
<feature type="binding site" evidence="10">
    <location>
        <begin position="170"/>
        <end position="172"/>
    </location>
    <ligand>
        <name>iminosuccinate</name>
        <dbReference type="ChEBI" id="CHEBI:77875"/>
    </ligand>
</feature>
<dbReference type="FunFam" id="3.40.50.10800:FF:000003">
    <property type="entry name" value="Quinolinate synthase A"/>
    <property type="match status" value="1"/>
</dbReference>
<dbReference type="InterPro" id="IPR023066">
    <property type="entry name" value="Quinolinate_synth_type2"/>
</dbReference>
<evidence type="ECO:0000256" key="2">
    <source>
        <dbReference type="ARBA" id="ARBA00012669"/>
    </source>
</evidence>
<accession>A0A4R3M745</accession>
<evidence type="ECO:0000256" key="9">
    <source>
        <dbReference type="ARBA" id="ARBA00023014"/>
    </source>
</evidence>
<name>A0A4R3M745_9HYPH</name>
<dbReference type="RefSeq" id="WP_132806985.1">
    <property type="nucleotide sequence ID" value="NZ_SMAK01000007.1"/>
</dbReference>
<feature type="binding site" evidence="10">
    <location>
        <position position="99"/>
    </location>
    <ligand>
        <name>iminosuccinate</name>
        <dbReference type="ChEBI" id="CHEBI:77875"/>
    </ligand>
</feature>
<evidence type="ECO:0000256" key="6">
    <source>
        <dbReference type="ARBA" id="ARBA00022679"/>
    </source>
</evidence>
<keyword evidence="6 10" id="KW-0808">Transferase</keyword>
<evidence type="ECO:0000256" key="7">
    <source>
        <dbReference type="ARBA" id="ARBA00022723"/>
    </source>
</evidence>
<keyword evidence="5 10" id="KW-0662">Pyridine nucleotide biosynthesis</keyword>
<keyword evidence="8 10" id="KW-0408">Iron</keyword>
<comment type="pathway">
    <text evidence="1 10">Cofactor biosynthesis; NAD(+) biosynthesis; quinolinate from iminoaspartate: step 1/1.</text>
</comment>
<dbReference type="GO" id="GO:0008987">
    <property type="term" value="F:quinolinate synthetase A activity"/>
    <property type="evidence" value="ECO:0007669"/>
    <property type="project" value="UniProtKB-UniRule"/>
</dbReference>
<dbReference type="GO" id="GO:0034628">
    <property type="term" value="P:'de novo' NAD+ biosynthetic process from L-aspartate"/>
    <property type="evidence" value="ECO:0007669"/>
    <property type="project" value="TreeGrafter"/>
</dbReference>
<comment type="caution">
    <text evidence="12">The sequence shown here is derived from an EMBL/GenBank/DDBJ whole genome shotgun (WGS) entry which is preliminary data.</text>
</comment>
<dbReference type="AlphaFoldDB" id="A0A4R3M745"/>
<keyword evidence="3 10" id="KW-0004">4Fe-4S</keyword>
<comment type="similarity">
    <text evidence="10">Belongs to the quinolinate synthase family. Type 2 subfamily.</text>
</comment>
<dbReference type="GO" id="GO:0051539">
    <property type="term" value="F:4 iron, 4 sulfur cluster binding"/>
    <property type="evidence" value="ECO:0007669"/>
    <property type="project" value="UniProtKB-KW"/>
</dbReference>
<feature type="binding site" evidence="10">
    <location>
        <position position="187"/>
    </location>
    <ligand>
        <name>iminosuccinate</name>
        <dbReference type="ChEBI" id="CHEBI:77875"/>
    </ligand>
</feature>
<evidence type="ECO:0000256" key="1">
    <source>
        <dbReference type="ARBA" id="ARBA00005065"/>
    </source>
</evidence>
<dbReference type="GO" id="GO:0005829">
    <property type="term" value="C:cytosol"/>
    <property type="evidence" value="ECO:0007669"/>
    <property type="project" value="TreeGrafter"/>
</dbReference>
<feature type="binding site" evidence="10">
    <location>
        <position position="144"/>
    </location>
    <ligand>
        <name>[4Fe-4S] cluster</name>
        <dbReference type="ChEBI" id="CHEBI:49883"/>
    </ligand>
</feature>
<dbReference type="EMBL" id="SMAK01000007">
    <property type="protein sequence ID" value="TCT09271.1"/>
    <property type="molecule type" value="Genomic_DNA"/>
</dbReference>
<evidence type="ECO:0000256" key="5">
    <source>
        <dbReference type="ARBA" id="ARBA00022642"/>
    </source>
</evidence>
<dbReference type="GO" id="GO:0046872">
    <property type="term" value="F:metal ion binding"/>
    <property type="evidence" value="ECO:0007669"/>
    <property type="project" value="UniProtKB-KW"/>
</dbReference>
<reference evidence="12 13" key="1">
    <citation type="submission" date="2019-03" db="EMBL/GenBank/DDBJ databases">
        <title>Genomic Encyclopedia of Type Strains, Phase IV (KMG-IV): sequencing the most valuable type-strain genomes for metagenomic binning, comparative biology and taxonomic classification.</title>
        <authorList>
            <person name="Goeker M."/>
        </authorList>
    </citation>
    <scope>NUCLEOTIDE SEQUENCE [LARGE SCALE GENOMIC DNA]</scope>
    <source>
        <strain evidence="12 13">DSM 19345</strain>
    </source>
</reference>
<feature type="region of interest" description="Disordered" evidence="11">
    <location>
        <begin position="1"/>
        <end position="25"/>
    </location>
</feature>
<feature type="binding site" evidence="10">
    <location>
        <position position="272"/>
    </location>
    <ligand>
        <name>iminosuccinate</name>
        <dbReference type="ChEBI" id="CHEBI:77875"/>
    </ligand>
</feature>
<keyword evidence="7 10" id="KW-0479">Metal-binding</keyword>
<comment type="catalytic activity">
    <reaction evidence="10">
        <text>iminosuccinate + dihydroxyacetone phosphate = quinolinate + phosphate + 2 H2O + H(+)</text>
        <dbReference type="Rhea" id="RHEA:25888"/>
        <dbReference type="ChEBI" id="CHEBI:15377"/>
        <dbReference type="ChEBI" id="CHEBI:15378"/>
        <dbReference type="ChEBI" id="CHEBI:29959"/>
        <dbReference type="ChEBI" id="CHEBI:43474"/>
        <dbReference type="ChEBI" id="CHEBI:57642"/>
        <dbReference type="ChEBI" id="CHEBI:77875"/>
        <dbReference type="EC" id="2.5.1.72"/>
    </reaction>
</comment>
<dbReference type="InterPro" id="IPR003473">
    <property type="entry name" value="NadA"/>
</dbReference>
<organism evidence="12 13">
    <name type="scientific">Tepidamorphus gemmatus</name>
    <dbReference type="NCBI Taxonomy" id="747076"/>
    <lineage>
        <taxon>Bacteria</taxon>
        <taxon>Pseudomonadati</taxon>
        <taxon>Pseudomonadota</taxon>
        <taxon>Alphaproteobacteria</taxon>
        <taxon>Hyphomicrobiales</taxon>
        <taxon>Tepidamorphaceae</taxon>
        <taxon>Tepidamorphus</taxon>
    </lineage>
</organism>
<gene>
    <name evidence="10" type="primary">nadA</name>
    <name evidence="12" type="ORF">EDC22_107117</name>
</gene>
<dbReference type="HAMAP" id="MF_00568">
    <property type="entry name" value="NadA_type2"/>
    <property type="match status" value="1"/>
</dbReference>
<keyword evidence="13" id="KW-1185">Reference proteome</keyword>
<evidence type="ECO:0000256" key="4">
    <source>
        <dbReference type="ARBA" id="ARBA00022490"/>
    </source>
</evidence>
<dbReference type="Pfam" id="PF02445">
    <property type="entry name" value="NadA"/>
    <property type="match status" value="1"/>
</dbReference>
<sequence>MTRTAAELRGTLARPRGEAARRHGRLPMPPLAYTDEIARATAPLYARVATIIPPVEWPFHAPYVHAINQLKAERNAVILAHNYMTPEIFHCVADVVGDSLQLAIEATKTDAEVIVQCGVHFMAETSKLLNPDKTVLIPDMDAGCSLAASITGADVRALREAYPGVPVVAYVNTSADVKAEVDICCTSSNAVQVVESLGAPRVIFLPDEYLAKYVQTQTDVEIIAWKGHCEVHERFTGAELRAYREADPSIRIIAHPECPPDVLAEADFTGSTARMIDWVKREHPARVVMVTECSMADNVAAETPDVKFVRPCNLCPHMKRITLPKILDSLVSMTEEVVIDPAIAARARRSVERMINLKS</sequence>
<dbReference type="SUPFAM" id="SSF142754">
    <property type="entry name" value="NadA-like"/>
    <property type="match status" value="1"/>
</dbReference>
<dbReference type="UniPathway" id="UPA00253">
    <property type="reaction ID" value="UER00327"/>
</dbReference>
<comment type="cofactor">
    <cofactor evidence="10">
        <name>[4Fe-4S] cluster</name>
        <dbReference type="ChEBI" id="CHEBI:49883"/>
    </cofactor>
    <text evidence="10">Binds 1 [4Fe-4S] cluster per subunit.</text>
</comment>
<proteinExistence type="inferred from homology"/>
<dbReference type="PANTHER" id="PTHR30573">
    <property type="entry name" value="QUINOLINATE SYNTHETASE A"/>
    <property type="match status" value="1"/>
</dbReference>
<feature type="binding site" evidence="10">
    <location>
        <position position="81"/>
    </location>
    <ligand>
        <name>iminosuccinate</name>
        <dbReference type="ChEBI" id="CHEBI:77875"/>
    </ligand>
</feature>
<evidence type="ECO:0000256" key="10">
    <source>
        <dbReference type="HAMAP-Rule" id="MF_00568"/>
    </source>
</evidence>
<dbReference type="InterPro" id="IPR036094">
    <property type="entry name" value="NadA_sf"/>
</dbReference>
<dbReference type="NCBIfam" id="NF006879">
    <property type="entry name" value="PRK09375.1-4"/>
    <property type="match status" value="1"/>
</dbReference>